<reference evidence="2" key="1">
    <citation type="submission" date="2021-10" db="EMBL/GenBank/DDBJ databases">
        <title>Collection of gut derived symbiotic bacterial strains cultured from healthy donors.</title>
        <authorList>
            <person name="Lin H."/>
            <person name="Littmann E."/>
            <person name="Claire K."/>
            <person name="Pamer E."/>
        </authorList>
    </citation>
    <scope>NUCLEOTIDE SEQUENCE</scope>
    <source>
        <strain evidence="2">MSK.23.105</strain>
    </source>
</reference>
<protein>
    <recommendedName>
        <fullName evidence="4">Secreted protein</fullName>
    </recommendedName>
</protein>
<feature type="region of interest" description="Disordered" evidence="1">
    <location>
        <begin position="51"/>
        <end position="75"/>
    </location>
</feature>
<comment type="caution">
    <text evidence="2">The sequence shown here is derived from an EMBL/GenBank/DDBJ whole genome shotgun (WGS) entry which is preliminary data.</text>
</comment>
<evidence type="ECO:0000256" key="1">
    <source>
        <dbReference type="SAM" id="MobiDB-lite"/>
    </source>
</evidence>
<name>A0AAW4U1Y7_BIFBR</name>
<evidence type="ECO:0008006" key="4">
    <source>
        <dbReference type="Google" id="ProtNLM"/>
    </source>
</evidence>
<proteinExistence type="predicted"/>
<dbReference type="EMBL" id="JAJBPF010000025">
    <property type="protein sequence ID" value="MCB5645504.1"/>
    <property type="molecule type" value="Genomic_DNA"/>
</dbReference>
<sequence length="75" mass="8058">MAPHTCCMVLRMVLPSAAMRPGNDLSAADCADCWMNGMPTITMMCAAKNSTTPRVNTDGKEQRTTATPDSPRLGR</sequence>
<dbReference type="AlphaFoldDB" id="A0AAW4U1Y7"/>
<evidence type="ECO:0000313" key="3">
    <source>
        <dbReference type="Proteomes" id="UP001198148"/>
    </source>
</evidence>
<organism evidence="2 3">
    <name type="scientific">Bifidobacterium breve</name>
    <dbReference type="NCBI Taxonomy" id="1685"/>
    <lineage>
        <taxon>Bacteria</taxon>
        <taxon>Bacillati</taxon>
        <taxon>Actinomycetota</taxon>
        <taxon>Actinomycetes</taxon>
        <taxon>Bifidobacteriales</taxon>
        <taxon>Bifidobacteriaceae</taxon>
        <taxon>Bifidobacterium</taxon>
    </lineage>
</organism>
<dbReference type="Proteomes" id="UP001198148">
    <property type="component" value="Unassembled WGS sequence"/>
</dbReference>
<dbReference type="RefSeq" id="WP_226791975.1">
    <property type="nucleotide sequence ID" value="NZ_JAHOCE010000010.1"/>
</dbReference>
<accession>A0AAW4U1Y7</accession>
<gene>
    <name evidence="2" type="ORF">LIP63_09020</name>
</gene>
<evidence type="ECO:0000313" key="2">
    <source>
        <dbReference type="EMBL" id="MCB5645504.1"/>
    </source>
</evidence>